<name>A0A1Y2LNG3_EPING</name>
<dbReference type="STRING" id="105696.A0A1Y2LNG3"/>
<evidence type="ECO:0000313" key="5">
    <source>
        <dbReference type="EMBL" id="OSS44737.1"/>
    </source>
</evidence>
<feature type="compositionally biased region" description="Polar residues" evidence="3">
    <location>
        <begin position="74"/>
        <end position="83"/>
    </location>
</feature>
<dbReference type="EMBL" id="KZ107856">
    <property type="protein sequence ID" value="OSS44737.1"/>
    <property type="molecule type" value="Genomic_DNA"/>
</dbReference>
<gene>
    <name evidence="5" type="ORF">B5807_10471</name>
</gene>
<reference evidence="5 6" key="1">
    <citation type="journal article" date="2017" name="Genome Announc.">
        <title>Genome sequence of the saprophytic ascomycete Epicoccum nigrum ICMP 19927 strain isolated from New Zealand.</title>
        <authorList>
            <person name="Fokin M."/>
            <person name="Fleetwood D."/>
            <person name="Weir B.S."/>
            <person name="Villas-Boas S.G."/>
        </authorList>
    </citation>
    <scope>NUCLEOTIDE SEQUENCE [LARGE SCALE GENOMIC DNA]</scope>
    <source>
        <strain evidence="5 6">ICMP 19927</strain>
    </source>
</reference>
<proteinExistence type="predicted"/>
<dbReference type="InParanoid" id="A0A1Y2LNG3"/>
<feature type="compositionally biased region" description="Basic and acidic residues" evidence="3">
    <location>
        <begin position="47"/>
        <end position="66"/>
    </location>
</feature>
<evidence type="ECO:0000256" key="3">
    <source>
        <dbReference type="SAM" id="MobiDB-lite"/>
    </source>
</evidence>
<dbReference type="CDD" id="cd12148">
    <property type="entry name" value="fungal_TF_MHR"/>
    <property type="match status" value="1"/>
</dbReference>
<dbReference type="InterPro" id="IPR050613">
    <property type="entry name" value="Sec_Metabolite_Reg"/>
</dbReference>
<dbReference type="InterPro" id="IPR007219">
    <property type="entry name" value="XnlR_reg_dom"/>
</dbReference>
<organism evidence="5 6">
    <name type="scientific">Epicoccum nigrum</name>
    <name type="common">Soil fungus</name>
    <name type="synonym">Epicoccum purpurascens</name>
    <dbReference type="NCBI Taxonomy" id="105696"/>
    <lineage>
        <taxon>Eukaryota</taxon>
        <taxon>Fungi</taxon>
        <taxon>Dikarya</taxon>
        <taxon>Ascomycota</taxon>
        <taxon>Pezizomycotina</taxon>
        <taxon>Dothideomycetes</taxon>
        <taxon>Pleosporomycetidae</taxon>
        <taxon>Pleosporales</taxon>
        <taxon>Pleosporineae</taxon>
        <taxon>Didymellaceae</taxon>
        <taxon>Epicoccum</taxon>
    </lineage>
</organism>
<keyword evidence="2" id="KW-0539">Nucleus</keyword>
<dbReference type="PANTHER" id="PTHR31001:SF82">
    <property type="entry name" value="ZN(II)2CYS6 TRANSCRIPTION FACTOR (EUROFUNG)"/>
    <property type="match status" value="1"/>
</dbReference>
<evidence type="ECO:0000259" key="4">
    <source>
        <dbReference type="SMART" id="SM00906"/>
    </source>
</evidence>
<dbReference type="GO" id="GO:0005634">
    <property type="term" value="C:nucleus"/>
    <property type="evidence" value="ECO:0007669"/>
    <property type="project" value="UniProtKB-SubCell"/>
</dbReference>
<dbReference type="GO" id="GO:0006351">
    <property type="term" value="P:DNA-templated transcription"/>
    <property type="evidence" value="ECO:0007669"/>
    <property type="project" value="InterPro"/>
</dbReference>
<accession>A0A1Y2LNG3</accession>
<protein>
    <recommendedName>
        <fullName evidence="4">Xylanolytic transcriptional activator regulatory domain-containing protein</fullName>
    </recommendedName>
</protein>
<dbReference type="Proteomes" id="UP000193240">
    <property type="component" value="Unassembled WGS sequence"/>
</dbReference>
<dbReference type="OMA" id="SMRYQMA"/>
<dbReference type="PANTHER" id="PTHR31001">
    <property type="entry name" value="UNCHARACTERIZED TRANSCRIPTIONAL REGULATORY PROTEIN"/>
    <property type="match status" value="1"/>
</dbReference>
<feature type="region of interest" description="Disordered" evidence="3">
    <location>
        <begin position="1"/>
        <end position="97"/>
    </location>
</feature>
<sequence length="725" mass="80087">MYTACSPHPGQTDQPPGTQAPADETGSQHRRGIEDRCFYHPAPLTKPRNEHPDETPKDTRTGESRPLKRKRPTVQPQKTSNTGRDGAFPHTSTDEDTLADAVAADTYSPGYLGPGSYALLLPQDDGAESHQRLDASVASETAELELTHQYTFKKAMRREVVTGILNTFRHYTAIQELVLWYNASNEAGVIPAQIQINAVNAIGSFVEKHNLRRVPPSPQLVDQIMENSKKPLCVTKITDPNDLHNACSGDNLRLEMIGFLLATAGRSLAFGFSTDTFAGPGNRGLRARFVDELLSASTQCITISSLIATVNDITVWMYYENYLFTTMICGYSAPPSWRRINELATQIYALGMHKESASIDIPIWLTETRRRVFCSSYNQDKSISTFLGRPIRISKRHADINLPLDLRDEELTGDAADLELAIKNLDEAGWNTKGQHLRASWIRLRHIASRLREEILDYSLSPVDANVERSLLDISARVHSSWASIPSHMRYWKTCWDENYSSLVCLMLVVIHLNHWYNEFMIQKLLDYTPLTSNTAMLRVSMDLLSNVLALGAIRDRTYDIHRDLLQSILLYGIPSASVLATALKQHTLQNPPSPFPQGIRRAEIVRMLSVLISHLDAAAHLENSGARAGEANHNLCQKASRIFARVIDQVLDPVLSDVTPAGSDALELELGIEGEMGLDLFGVPGLDGFEGVEFAGLMGAGGAALEGPAAGAGVDWAALGQWTL</sequence>
<keyword evidence="6" id="KW-1185">Reference proteome</keyword>
<evidence type="ECO:0000256" key="2">
    <source>
        <dbReference type="ARBA" id="ARBA00023242"/>
    </source>
</evidence>
<dbReference type="SMART" id="SM00906">
    <property type="entry name" value="Fungal_trans"/>
    <property type="match status" value="1"/>
</dbReference>
<evidence type="ECO:0000313" key="6">
    <source>
        <dbReference type="Proteomes" id="UP000193240"/>
    </source>
</evidence>
<dbReference type="GO" id="GO:0008270">
    <property type="term" value="F:zinc ion binding"/>
    <property type="evidence" value="ECO:0007669"/>
    <property type="project" value="InterPro"/>
</dbReference>
<comment type="subcellular location">
    <subcellularLocation>
        <location evidence="1">Nucleus</location>
    </subcellularLocation>
</comment>
<feature type="domain" description="Xylanolytic transcriptional activator regulatory" evidence="4">
    <location>
        <begin position="336"/>
        <end position="409"/>
    </location>
</feature>
<dbReference type="Pfam" id="PF04082">
    <property type="entry name" value="Fungal_trans"/>
    <property type="match status" value="1"/>
</dbReference>
<dbReference type="GO" id="GO:0003677">
    <property type="term" value="F:DNA binding"/>
    <property type="evidence" value="ECO:0007669"/>
    <property type="project" value="InterPro"/>
</dbReference>
<dbReference type="AlphaFoldDB" id="A0A1Y2LNG3"/>
<evidence type="ECO:0000256" key="1">
    <source>
        <dbReference type="ARBA" id="ARBA00004123"/>
    </source>
</evidence>